<dbReference type="SUPFAM" id="SSF46785">
    <property type="entry name" value="Winged helix' DNA-binding domain"/>
    <property type="match status" value="1"/>
</dbReference>
<keyword evidence="4" id="KW-0804">Transcription</keyword>
<name>A0A4U8Q8M8_9FIRM</name>
<dbReference type="RefSeq" id="WP_027293568.1">
    <property type="nucleotide sequence ID" value="NZ_CAUSDN010000080.1"/>
</dbReference>
<dbReference type="Gene3D" id="3.40.190.290">
    <property type="match status" value="1"/>
</dbReference>
<sequence>MNINLEYYKIFYYVGKLGGITLAAEELSITQPAVSQAIKQLEKLLGITLFVRTGKGVRLTSAGEMLYSYVARGYEYMMLGESKLRDMQNMETGEIRIGASDMTLQFYLLPYLQQFHEAYPKVKLTVTNGPTPETLRYMQEGKIDFGVVTDPLPAKTELEIRPVREIADVFVAGSKFMDLKEREISLKELESLPIICLEKKTSTRAYMDKFLQENGVVLNPEIELATSDMIVQFAARNLGVATVMQDFASAYIENGTLFQLKLKKDIPKRNICLAIDRRNPLSVAAQCLIDIMWSYTKHNQY</sequence>
<protein>
    <submittedName>
        <fullName evidence="6">HTH-type transcriptional activator CmpR</fullName>
    </submittedName>
</protein>
<accession>A0A4U8Q8M8</accession>
<dbReference type="AlphaFoldDB" id="A0A4U8Q8M8"/>
<evidence type="ECO:0000313" key="7">
    <source>
        <dbReference type="Proteomes" id="UP000306509"/>
    </source>
</evidence>
<gene>
    <name evidence="6" type="primary">cmpR_1</name>
    <name evidence="6" type="ORF">DSM106044_02095</name>
</gene>
<dbReference type="InterPro" id="IPR036390">
    <property type="entry name" value="WH_DNA-bd_sf"/>
</dbReference>
<reference evidence="6 7" key="1">
    <citation type="journal article" date="2019" name="Anaerobe">
        <title>Detection of Robinsoniella peoriensis in multiple bone samples of a trauma patient.</title>
        <authorList>
            <person name="Schrottner P."/>
            <person name="Hartwich K."/>
            <person name="Bunk B."/>
            <person name="Schober I."/>
            <person name="Helbig S."/>
            <person name="Rudolph W.W."/>
            <person name="Gunzer F."/>
        </authorList>
    </citation>
    <scope>NUCLEOTIDE SEQUENCE [LARGE SCALE GENOMIC DNA]</scope>
    <source>
        <strain evidence="6 7">DSM 106044</strain>
    </source>
</reference>
<dbReference type="InterPro" id="IPR000847">
    <property type="entry name" value="LysR_HTH_N"/>
</dbReference>
<evidence type="ECO:0000313" key="6">
    <source>
        <dbReference type="EMBL" id="TLD00899.1"/>
    </source>
</evidence>
<dbReference type="PANTHER" id="PTHR30126:SF64">
    <property type="entry name" value="HTH-TYPE TRANSCRIPTIONAL REGULATOR CITR"/>
    <property type="match status" value="1"/>
</dbReference>
<proteinExistence type="inferred from homology"/>
<dbReference type="GO" id="GO:0000976">
    <property type="term" value="F:transcription cis-regulatory region binding"/>
    <property type="evidence" value="ECO:0007669"/>
    <property type="project" value="TreeGrafter"/>
</dbReference>
<dbReference type="Gene3D" id="1.10.10.10">
    <property type="entry name" value="Winged helix-like DNA-binding domain superfamily/Winged helix DNA-binding domain"/>
    <property type="match status" value="1"/>
</dbReference>
<dbReference type="SUPFAM" id="SSF53850">
    <property type="entry name" value="Periplasmic binding protein-like II"/>
    <property type="match status" value="1"/>
</dbReference>
<keyword evidence="2" id="KW-0805">Transcription regulation</keyword>
<organism evidence="6 7">
    <name type="scientific">Robinsoniella peoriensis</name>
    <dbReference type="NCBI Taxonomy" id="180332"/>
    <lineage>
        <taxon>Bacteria</taxon>
        <taxon>Bacillati</taxon>
        <taxon>Bacillota</taxon>
        <taxon>Clostridia</taxon>
        <taxon>Lachnospirales</taxon>
        <taxon>Lachnospiraceae</taxon>
        <taxon>Robinsoniella</taxon>
    </lineage>
</organism>
<evidence type="ECO:0000256" key="1">
    <source>
        <dbReference type="ARBA" id="ARBA00009437"/>
    </source>
</evidence>
<feature type="domain" description="HTH lysR-type" evidence="5">
    <location>
        <begin position="3"/>
        <end position="60"/>
    </location>
</feature>
<keyword evidence="7" id="KW-1185">Reference proteome</keyword>
<dbReference type="Pfam" id="PF03466">
    <property type="entry name" value="LysR_substrate"/>
    <property type="match status" value="1"/>
</dbReference>
<dbReference type="GO" id="GO:0003700">
    <property type="term" value="F:DNA-binding transcription factor activity"/>
    <property type="evidence" value="ECO:0007669"/>
    <property type="project" value="InterPro"/>
</dbReference>
<evidence type="ECO:0000259" key="5">
    <source>
        <dbReference type="PROSITE" id="PS50931"/>
    </source>
</evidence>
<keyword evidence="3" id="KW-0238">DNA-binding</keyword>
<comment type="similarity">
    <text evidence="1">Belongs to the LysR transcriptional regulatory family.</text>
</comment>
<dbReference type="Pfam" id="PF00126">
    <property type="entry name" value="HTH_1"/>
    <property type="match status" value="1"/>
</dbReference>
<dbReference type="EMBL" id="QGQD01000045">
    <property type="protein sequence ID" value="TLD00899.1"/>
    <property type="molecule type" value="Genomic_DNA"/>
</dbReference>
<dbReference type="InterPro" id="IPR005119">
    <property type="entry name" value="LysR_subst-bd"/>
</dbReference>
<dbReference type="PROSITE" id="PS50931">
    <property type="entry name" value="HTH_LYSR"/>
    <property type="match status" value="1"/>
</dbReference>
<dbReference type="PRINTS" id="PR00039">
    <property type="entry name" value="HTHLYSR"/>
</dbReference>
<dbReference type="PANTHER" id="PTHR30126">
    <property type="entry name" value="HTH-TYPE TRANSCRIPTIONAL REGULATOR"/>
    <property type="match status" value="1"/>
</dbReference>
<evidence type="ECO:0000256" key="2">
    <source>
        <dbReference type="ARBA" id="ARBA00023015"/>
    </source>
</evidence>
<comment type="caution">
    <text evidence="6">The sequence shown here is derived from an EMBL/GenBank/DDBJ whole genome shotgun (WGS) entry which is preliminary data.</text>
</comment>
<evidence type="ECO:0000256" key="3">
    <source>
        <dbReference type="ARBA" id="ARBA00023125"/>
    </source>
</evidence>
<dbReference type="Proteomes" id="UP000306509">
    <property type="component" value="Unassembled WGS sequence"/>
</dbReference>
<dbReference type="InterPro" id="IPR036388">
    <property type="entry name" value="WH-like_DNA-bd_sf"/>
</dbReference>
<dbReference type="STRING" id="180332.GCA_000797495_03993"/>
<evidence type="ECO:0000256" key="4">
    <source>
        <dbReference type="ARBA" id="ARBA00023163"/>
    </source>
</evidence>
<dbReference type="CDD" id="cd05466">
    <property type="entry name" value="PBP2_LTTR_substrate"/>
    <property type="match status" value="1"/>
</dbReference>